<dbReference type="AlphaFoldDB" id="A0A7W4YDE4"/>
<evidence type="ECO:0000256" key="1">
    <source>
        <dbReference type="SAM" id="MobiDB-lite"/>
    </source>
</evidence>
<feature type="region of interest" description="Disordered" evidence="1">
    <location>
        <begin position="103"/>
        <end position="176"/>
    </location>
</feature>
<feature type="compositionally biased region" description="Low complexity" evidence="1">
    <location>
        <begin position="164"/>
        <end position="174"/>
    </location>
</feature>
<evidence type="ECO:0000313" key="3">
    <source>
        <dbReference type="Proteomes" id="UP000518206"/>
    </source>
</evidence>
<sequence length="234" mass="23601">MITAAQTRQVGFATTRSAAAYDRAAVDHLLDEVGRTLDALERGRTVGPGGAPLLMPRDVRTAPLPASRSTEGYLAAEVDAFRAQVVATLEEYVLRFSGGAPAGARGGAGSPAAVPPAAPPPAPTSPAQPTAPQPRAGAASGGHTAAASPTTTAAPAAPPQHLTSPEPVVSPEPVDLTAAPDGLGAYDVLVQVQRARATLFGSARDVLVVRRPDGTELRVTGVEVVPGGAVVHVR</sequence>
<name>A0A7W4YDE4_9CELL</name>
<reference evidence="2 3" key="1">
    <citation type="submission" date="2020-08" db="EMBL/GenBank/DDBJ databases">
        <title>The Agave Microbiome: Exploring the role of microbial communities in plant adaptations to desert environments.</title>
        <authorList>
            <person name="Partida-Martinez L.P."/>
        </authorList>
    </citation>
    <scope>NUCLEOTIDE SEQUENCE [LARGE SCALE GENOMIC DNA]</scope>
    <source>
        <strain evidence="2 3">RAS26</strain>
    </source>
</reference>
<comment type="caution">
    <text evidence="2">The sequence shown here is derived from an EMBL/GenBank/DDBJ whole genome shotgun (WGS) entry which is preliminary data.</text>
</comment>
<feature type="compositionally biased region" description="Pro residues" evidence="1">
    <location>
        <begin position="113"/>
        <end position="132"/>
    </location>
</feature>
<evidence type="ECO:0008006" key="4">
    <source>
        <dbReference type="Google" id="ProtNLM"/>
    </source>
</evidence>
<dbReference type="Proteomes" id="UP000518206">
    <property type="component" value="Unassembled WGS sequence"/>
</dbReference>
<reference evidence="2 3" key="2">
    <citation type="submission" date="2020-08" db="EMBL/GenBank/DDBJ databases">
        <authorList>
            <person name="Partida-Martinez L."/>
            <person name="Huntemann M."/>
            <person name="Clum A."/>
            <person name="Wang J."/>
            <person name="Palaniappan K."/>
            <person name="Ritter S."/>
            <person name="Chen I.-M."/>
            <person name="Stamatis D."/>
            <person name="Reddy T."/>
            <person name="O'Malley R."/>
            <person name="Daum C."/>
            <person name="Shapiro N."/>
            <person name="Ivanova N."/>
            <person name="Kyrpides N."/>
            <person name="Woyke T."/>
        </authorList>
    </citation>
    <scope>NUCLEOTIDE SEQUENCE [LARGE SCALE GENOMIC DNA]</scope>
    <source>
        <strain evidence="2 3">RAS26</strain>
    </source>
</reference>
<dbReference type="RefSeq" id="WP_183297254.1">
    <property type="nucleotide sequence ID" value="NZ_JACHVX010000005.1"/>
</dbReference>
<organism evidence="2 3">
    <name type="scientific">Cellulomonas cellasea</name>
    <dbReference type="NCBI Taxonomy" id="43670"/>
    <lineage>
        <taxon>Bacteria</taxon>
        <taxon>Bacillati</taxon>
        <taxon>Actinomycetota</taxon>
        <taxon>Actinomycetes</taxon>
        <taxon>Micrococcales</taxon>
        <taxon>Cellulomonadaceae</taxon>
        <taxon>Cellulomonas</taxon>
    </lineage>
</organism>
<protein>
    <recommendedName>
        <fullName evidence="4">DivIVA domain-containing protein</fullName>
    </recommendedName>
</protein>
<proteinExistence type="predicted"/>
<accession>A0A7W4YDE4</accession>
<gene>
    <name evidence="2" type="ORF">FHR80_003394</name>
</gene>
<dbReference type="EMBL" id="JACHVX010000005">
    <property type="protein sequence ID" value="MBB2924461.1"/>
    <property type="molecule type" value="Genomic_DNA"/>
</dbReference>
<evidence type="ECO:0000313" key="2">
    <source>
        <dbReference type="EMBL" id="MBB2924461.1"/>
    </source>
</evidence>
<feature type="compositionally biased region" description="Low complexity" evidence="1">
    <location>
        <begin position="133"/>
        <end position="155"/>
    </location>
</feature>